<organism evidence="1 2">
    <name type="scientific">Lysinibacillus sphaericus OT4b.31</name>
    <dbReference type="NCBI Taxonomy" id="1285586"/>
    <lineage>
        <taxon>Bacteria</taxon>
        <taxon>Bacillati</taxon>
        <taxon>Bacillota</taxon>
        <taxon>Bacilli</taxon>
        <taxon>Bacillales</taxon>
        <taxon>Bacillaceae</taxon>
        <taxon>Lysinibacillus</taxon>
    </lineage>
</organism>
<proteinExistence type="predicted"/>
<dbReference type="PATRIC" id="fig|1285586.5.peg.2610"/>
<protein>
    <submittedName>
        <fullName evidence="1">Transposase putative</fullName>
    </submittedName>
</protein>
<comment type="caution">
    <text evidence="1">The sequence shown here is derived from an EMBL/GenBank/DDBJ whole genome shotgun (WGS) entry which is preliminary data.</text>
</comment>
<name>R7ZDT8_LYSSH</name>
<sequence>MFNGEIISYRLSERPNAQAIHHAQLEAIERTSDCSYRRTFHSDRDGHIR</sequence>
<gene>
    <name evidence="1" type="ORF">H131_12783</name>
</gene>
<accession>R7ZDT8</accession>
<evidence type="ECO:0000313" key="2">
    <source>
        <dbReference type="Proteomes" id="UP000013911"/>
    </source>
</evidence>
<dbReference type="HOGENOM" id="CLU_3137398_0_0_9"/>
<reference evidence="1 2" key="1">
    <citation type="submission" date="2013-04" db="EMBL/GenBank/DDBJ databases">
        <title>Draft genome of the heavy metal tolerant bacterium Lysinibacillus sphaericus strain OT4b.31.</title>
        <authorList>
            <person name="Pena-Montenegro T.D."/>
            <person name="Dussan J."/>
        </authorList>
    </citation>
    <scope>NUCLEOTIDE SEQUENCE [LARGE SCALE GENOMIC DNA]</scope>
    <source>
        <strain evidence="1 2">OT4b.31</strain>
    </source>
</reference>
<evidence type="ECO:0000313" key="1">
    <source>
        <dbReference type="EMBL" id="EON72161.1"/>
    </source>
</evidence>
<dbReference type="EMBL" id="AQPX01000019">
    <property type="protein sequence ID" value="EON72161.1"/>
    <property type="molecule type" value="Genomic_DNA"/>
</dbReference>
<dbReference type="AlphaFoldDB" id="R7ZDT8"/>
<dbReference type="Proteomes" id="UP000013911">
    <property type="component" value="Unassembled WGS sequence"/>
</dbReference>